<evidence type="ECO:0000313" key="1">
    <source>
        <dbReference type="EMBL" id="QPG94272.1"/>
    </source>
</evidence>
<sequence>MNLGLDFLRQLPQEICYMVAGHLYRLLAAIACQDVAQHVHPYKSAIDLTLDVYATYVSIEGVSYLRSLRNSPPKIDAKGRRILDARHSRVIRTIYVGYDHVGIRHVHFDLPEQGDIRSLYLDCCGIWWKQLTRNSGLSRLVTQSDGLKIRHLLDPTETLTSRSDFSPGQAWPTPGVSCRLIDLDTCDSPREPPDNLRMSFIDCNAPKTHGYSAAISGYHVLKMLAHKSHTTTQFYLDLDKDWTSVIWMYMPIDADEYLAQIWAIKQPKSGFLGFVLYSNRGRAVMFGSYNVHPDLRLKFYRMYGTTKSPSRIYFNDWDPLCDDRRIKYLGIESTNLENNIPGDADPGFLETYPPFIRPSSSPPYTVYNELWYYTNCRLEDVTGIACCIDKGVSHNPIIGMLIHYGDGRRACVGQYRFDWALDLLAVDCLKPLLIGVGKTKKGLP</sequence>
<dbReference type="OrthoDB" id="4932032at2759"/>
<keyword evidence="2" id="KW-1185">Reference proteome</keyword>
<organism evidence="1 2">
    <name type="scientific">Epichloe festucae (strain Fl1)</name>
    <dbReference type="NCBI Taxonomy" id="877507"/>
    <lineage>
        <taxon>Eukaryota</taxon>
        <taxon>Fungi</taxon>
        <taxon>Dikarya</taxon>
        <taxon>Ascomycota</taxon>
        <taxon>Pezizomycotina</taxon>
        <taxon>Sordariomycetes</taxon>
        <taxon>Hypocreomycetidae</taxon>
        <taxon>Hypocreales</taxon>
        <taxon>Clavicipitaceae</taxon>
        <taxon>Epichloe</taxon>
    </lineage>
</organism>
<dbReference type="AlphaFoldDB" id="A0A7S9KL22"/>
<proteinExistence type="predicted"/>
<accession>A0A7S9KL22</accession>
<name>A0A7S9KL22_EPIFF</name>
<protein>
    <submittedName>
        <fullName evidence="1">Uncharacterized protein</fullName>
    </submittedName>
</protein>
<evidence type="ECO:0000313" key="2">
    <source>
        <dbReference type="Proteomes" id="UP000594364"/>
    </source>
</evidence>
<dbReference type="Proteomes" id="UP000594364">
    <property type="component" value="Chromosome 1"/>
</dbReference>
<dbReference type="EMBL" id="CP031385">
    <property type="protein sequence ID" value="QPG94272.1"/>
    <property type="molecule type" value="Genomic_DNA"/>
</dbReference>
<gene>
    <name evidence="1" type="ORF">C2857_005567</name>
</gene>
<reference evidence="1 2" key="1">
    <citation type="journal article" date="2018" name="PLoS Genet.">
        <title>Repeat elements organise 3D genome structure and mediate transcription in the filamentous fungus Epichloe festucae.</title>
        <authorList>
            <person name="Winter D.J."/>
            <person name="Ganley A.R.D."/>
            <person name="Young C.A."/>
            <person name="Liachko I."/>
            <person name="Schardl C.L."/>
            <person name="Dupont P.Y."/>
            <person name="Berry D."/>
            <person name="Ram A."/>
            <person name="Scott B."/>
            <person name="Cox M.P."/>
        </authorList>
    </citation>
    <scope>NUCLEOTIDE SEQUENCE [LARGE SCALE GENOMIC DNA]</scope>
    <source>
        <strain evidence="1 2">Fl1</strain>
    </source>
</reference>